<dbReference type="RefSeq" id="WP_065468534.1">
    <property type="nucleotide sequence ID" value="NZ_CACRSP010000001.1"/>
</dbReference>
<dbReference type="AlphaFoldDB" id="A0A6N2QXY5"/>
<evidence type="ECO:0000313" key="3">
    <source>
        <dbReference type="EMBL" id="KAB7460262.1"/>
    </source>
</evidence>
<gene>
    <name evidence="4" type="ORF">BDLFYP24_00062</name>
    <name evidence="3" type="ORF">GBB04_08285</name>
</gene>
<sequence length="306" mass="34060">MKKSLATTIVAGALALSMAFATAAFADPAGAVNPPSTDYTGWVNANGNKYWFDSGVMARSKEIFDPGSDAWYWLDADGTMAHDKDVYQHSNGGKWVRYDANGHMIKGEQYSTKAGHVGWYYFDPITGAMAKGMRYVPSNGGKWVYYDWITGIMAHGEQFVNYDGDHTGWYLFDQVTGAMYHGDTYIRSNGGKWVRYDRVTGKMVKGLHHQDGSYYYFDQTTGAMAHSRVWVPEWNAYATFDSVTGRLVNNNSNSGNTGGNTGGTGRNIRGQWCKSREQGTQKLDGDGTPIVCECRNGNKRPHWYAR</sequence>
<accession>A0A6N2QXY5</accession>
<proteinExistence type="predicted"/>
<dbReference type="Proteomes" id="UP000429211">
    <property type="component" value="Unassembled WGS sequence"/>
</dbReference>
<dbReference type="Gene3D" id="2.10.270.10">
    <property type="entry name" value="Cholin Binding"/>
    <property type="match status" value="1"/>
</dbReference>
<name>A0A6N2QXY5_9BIFI</name>
<evidence type="ECO:0000256" key="1">
    <source>
        <dbReference type="ARBA" id="ARBA00022737"/>
    </source>
</evidence>
<keyword evidence="1" id="KW-0677">Repeat</keyword>
<dbReference type="EMBL" id="CACRSP010000001">
    <property type="protein sequence ID" value="VYS72869.1"/>
    <property type="molecule type" value="Genomic_DNA"/>
</dbReference>
<reference evidence="4" key="2">
    <citation type="submission" date="2019-11" db="EMBL/GenBank/DDBJ databases">
        <authorList>
            <person name="Feng L."/>
        </authorList>
    </citation>
    <scope>NUCLEOTIDE SEQUENCE</scope>
    <source>
        <strain evidence="4">BdentiumLFYP24</strain>
    </source>
</reference>
<evidence type="ECO:0000256" key="2">
    <source>
        <dbReference type="SAM" id="SignalP"/>
    </source>
</evidence>
<protein>
    <submittedName>
        <fullName evidence="3">Surface protein A</fullName>
    </submittedName>
</protein>
<feature type="signal peptide" evidence="2">
    <location>
        <begin position="1"/>
        <end position="26"/>
    </location>
</feature>
<dbReference type="Gene3D" id="2.30.30.20">
    <property type="entry name" value="Aspartate carbamoyltransferase regulatory subunit, C-terminal domain"/>
    <property type="match status" value="1"/>
</dbReference>
<organism evidence="4">
    <name type="scientific">Bifidobacterium dentium</name>
    <dbReference type="NCBI Taxonomy" id="1689"/>
    <lineage>
        <taxon>Bacteria</taxon>
        <taxon>Bacillati</taxon>
        <taxon>Actinomycetota</taxon>
        <taxon>Actinomycetes</taxon>
        <taxon>Bifidobacteriales</taxon>
        <taxon>Bifidobacteriaceae</taxon>
        <taxon>Bifidobacterium</taxon>
    </lineage>
</organism>
<dbReference type="EMBL" id="WDPD01000009">
    <property type="protein sequence ID" value="KAB7460262.1"/>
    <property type="molecule type" value="Genomic_DNA"/>
</dbReference>
<keyword evidence="2" id="KW-0732">Signal</keyword>
<dbReference type="Pfam" id="PF19127">
    <property type="entry name" value="Choline_bind_3"/>
    <property type="match status" value="1"/>
</dbReference>
<dbReference type="InterPro" id="IPR018337">
    <property type="entry name" value="Cell_wall/Cho-bd_repeat"/>
</dbReference>
<evidence type="ECO:0000313" key="4">
    <source>
        <dbReference type="EMBL" id="VYS72869.1"/>
    </source>
</evidence>
<evidence type="ECO:0000313" key="5">
    <source>
        <dbReference type="Proteomes" id="UP000429211"/>
    </source>
</evidence>
<dbReference type="SUPFAM" id="SSF69360">
    <property type="entry name" value="Cell wall binding repeat"/>
    <property type="match status" value="1"/>
</dbReference>
<feature type="chain" id="PRO_5036184530" evidence="2">
    <location>
        <begin position="27"/>
        <end position="306"/>
    </location>
</feature>
<reference evidence="3 5" key="1">
    <citation type="journal article" date="2019" name="Nat. Med.">
        <title>A library of human gut bacterial isolates paired with longitudinal multiomics data enables mechanistic microbiome research.</title>
        <authorList>
            <person name="Poyet M."/>
            <person name="Groussin M."/>
            <person name="Gibbons S.M."/>
            <person name="Avila-Pacheco J."/>
            <person name="Jiang X."/>
            <person name="Kearney S.M."/>
            <person name="Perrotta A.R."/>
            <person name="Berdy B."/>
            <person name="Zhao S."/>
            <person name="Lieberman T.D."/>
            <person name="Swanson P.K."/>
            <person name="Smith M."/>
            <person name="Roesemann S."/>
            <person name="Alexander J.E."/>
            <person name="Rich S.A."/>
            <person name="Livny J."/>
            <person name="Vlamakis H."/>
            <person name="Clish C."/>
            <person name="Bullock K."/>
            <person name="Deik A."/>
            <person name="Scott J."/>
            <person name="Pierce K.A."/>
            <person name="Xavier R.J."/>
            <person name="Alm E.J."/>
        </authorList>
    </citation>
    <scope>NUCLEOTIDE SEQUENCE [LARGE SCALE GENOMIC DNA]</scope>
    <source>
        <strain evidence="3 5">BIOML-A2</strain>
    </source>
</reference>
<dbReference type="Gene3D" id="2.20.120.10">
    <property type="entry name" value="Multimodular pneumococcal cell wall endolysin, domain 3"/>
    <property type="match status" value="1"/>
</dbReference>